<evidence type="ECO:0000256" key="3">
    <source>
        <dbReference type="ARBA" id="ARBA00022448"/>
    </source>
</evidence>
<proteinExistence type="inferred from homology"/>
<reference evidence="7 8" key="1">
    <citation type="submission" date="2025-04" db="UniProtKB">
        <authorList>
            <consortium name="RefSeq"/>
        </authorList>
    </citation>
    <scope>IDENTIFICATION</scope>
    <source>
        <tissue evidence="7 8">Silk gland</tissue>
    </source>
</reference>
<evidence type="ECO:0000313" key="6">
    <source>
        <dbReference type="Proteomes" id="UP000504629"/>
    </source>
</evidence>
<comment type="similarity">
    <text evidence="2">Belongs to the VPS35L family.</text>
</comment>
<evidence type="ECO:0000313" key="7">
    <source>
        <dbReference type="RefSeq" id="XP_028041219.1"/>
    </source>
</evidence>
<dbReference type="AlphaFoldDB" id="A0A6J2KM53"/>
<dbReference type="KEGG" id="bman:114251221"/>
<evidence type="ECO:0000256" key="4">
    <source>
        <dbReference type="ARBA" id="ARBA00022753"/>
    </source>
</evidence>
<evidence type="ECO:0000313" key="8">
    <source>
        <dbReference type="RefSeq" id="XP_028041220.1"/>
    </source>
</evidence>
<dbReference type="GO" id="GO:0032456">
    <property type="term" value="P:endocytic recycling"/>
    <property type="evidence" value="ECO:0007669"/>
    <property type="project" value="InterPro"/>
</dbReference>
<keyword evidence="6" id="KW-1185">Reference proteome</keyword>
<organism evidence="6 7">
    <name type="scientific">Bombyx mandarina</name>
    <name type="common">Wild silk moth</name>
    <name type="synonym">Wild silkworm</name>
    <dbReference type="NCBI Taxonomy" id="7092"/>
    <lineage>
        <taxon>Eukaryota</taxon>
        <taxon>Metazoa</taxon>
        <taxon>Ecdysozoa</taxon>
        <taxon>Arthropoda</taxon>
        <taxon>Hexapoda</taxon>
        <taxon>Insecta</taxon>
        <taxon>Pterygota</taxon>
        <taxon>Neoptera</taxon>
        <taxon>Endopterygota</taxon>
        <taxon>Lepidoptera</taxon>
        <taxon>Glossata</taxon>
        <taxon>Ditrysia</taxon>
        <taxon>Bombycoidea</taxon>
        <taxon>Bombycidae</taxon>
        <taxon>Bombycinae</taxon>
        <taxon>Bombyx</taxon>
    </lineage>
</organism>
<dbReference type="OrthoDB" id="1734063at2759"/>
<keyword evidence="4" id="KW-0967">Endosome</keyword>
<comment type="subcellular location">
    <subcellularLocation>
        <location evidence="1">Endosome</location>
    </subcellularLocation>
</comment>
<dbReference type="PANTHER" id="PTHR13673:SF0">
    <property type="entry name" value="VPS35 ENDOSOMAL PROTEIN-SORTING FACTOR-LIKE"/>
    <property type="match status" value="1"/>
</dbReference>
<evidence type="ECO:0000256" key="2">
    <source>
        <dbReference type="ARBA" id="ARBA00010704"/>
    </source>
</evidence>
<dbReference type="GO" id="GO:0005768">
    <property type="term" value="C:endosome"/>
    <property type="evidence" value="ECO:0007669"/>
    <property type="project" value="UniProtKB-SubCell"/>
</dbReference>
<evidence type="ECO:0000256" key="5">
    <source>
        <dbReference type="ARBA" id="ARBA00022927"/>
    </source>
</evidence>
<keyword evidence="3" id="KW-0813">Transport</keyword>
<evidence type="ECO:0000256" key="1">
    <source>
        <dbReference type="ARBA" id="ARBA00004177"/>
    </source>
</evidence>
<dbReference type="Proteomes" id="UP000504629">
    <property type="component" value="Unplaced"/>
</dbReference>
<dbReference type="GO" id="GO:0015031">
    <property type="term" value="P:protein transport"/>
    <property type="evidence" value="ECO:0007669"/>
    <property type="project" value="UniProtKB-KW"/>
</dbReference>
<name>A0A6J2KM53_BOMMA</name>
<dbReference type="RefSeq" id="XP_028041219.1">
    <property type="nucleotide sequence ID" value="XM_028185418.1"/>
</dbReference>
<sequence length="937" mass="107212">MPTFEWKSKNQKRKICKALKFEVSHHPLKTNHVLFKKISNKGFIDDLSKWSAGFEEIDPLLKFEQMALDEDLVHADDEGIGVNYAKEWNTRRTIVLNRYTTGEKLTIVSSFLPGGEKISTFSALIRQVSNLNEKVKNRLEQLDDFDDDSVRKTMGLSQQEFVTKINMLNDEIKKAWESEQRVKAFKIGIQCSKLLSDVNVMHFYPSKFILITDILDTFGNLVFDRLCEKSFGQKLVKPVQDINPKEVPETARETCQNWLYKMASIRELLPRLYMEMALLKCYSFTSKEEIKPTIVRLTAMIRGIGNPLVAIYLRAYLCKVASKLLGNECSDYFYENLKQFIEEYQQVYHVAMKKKYEGQLLTLDKYLNIYMPAVDWLFFGTLHSTNCKETLLDQMLQQCQKMQNNELLLCGILSAFDSKIIIKRSTKILDMIVESADKMVLVHDVLTSLGEHLCASENCRQVNSETLIQTWWKIASNIRSTVHFLQVLGPWLQFACTNLSTQHVNIILRGTIRYLIKCGKSADEFSGNLQIVIKRMLGSVPDIEECFLMDAFMPLIELVQTTNARTLMAKTVLSTFFTRYNSLHIDDHIVITSLMCLCCTLHDSINAITVDDETKVCSELINKFVHAGTFHEDFEQQLNFYVECRSSFIKLDAVLVALVQKVNGLAIRAGDARNKWLQRACAAYCYITVPSLHCTITKAQLYLLSGQVALLNNCIGQAEANFKALIGLIPGIPEYILEDGQKKSTNVKVEGILRDFLSTLLVLPDNVDSNCKAYILSGLIKTMERVHWRKTDPRYYNTLLNILDLLSEMAQEDYAHHIDSVLSNDKLYGCDEEFVSVLDGYATDICQELLVVLKALGDNKETKKQYNLTLELFWRVIRRADLEQHSMLTLAANLWMLSKKIQDPNNKLAKSILSALRTSEDLASRQLLEKLEQGVQT</sequence>
<gene>
    <name evidence="7 8" type="primary">LOC114251221</name>
</gene>
<protein>
    <submittedName>
        <fullName evidence="7">UPF0505 protein C16orf62 isoform X1</fullName>
    </submittedName>
    <submittedName>
        <fullName evidence="8">UPF0505 protein C16orf62 isoform X2</fullName>
    </submittedName>
</protein>
<dbReference type="InterPro" id="IPR029705">
    <property type="entry name" value="VPS35L"/>
</dbReference>
<dbReference type="RefSeq" id="XP_028041220.1">
    <property type="nucleotide sequence ID" value="XM_028185419.1"/>
</dbReference>
<accession>A0A6J2KM53</accession>
<dbReference type="PANTHER" id="PTHR13673">
    <property type="entry name" value="ESOPHAGEAL CANCER ASSOCIATED PROTEIN"/>
    <property type="match status" value="1"/>
</dbReference>
<dbReference type="GeneID" id="114251221"/>
<keyword evidence="5" id="KW-0653">Protein transport</keyword>